<dbReference type="GO" id="GO:0016020">
    <property type="term" value="C:membrane"/>
    <property type="evidence" value="ECO:0007669"/>
    <property type="project" value="GOC"/>
</dbReference>
<proteinExistence type="inferred from homology"/>
<keyword evidence="9 11" id="KW-0443">Lipid metabolism</keyword>
<gene>
    <name evidence="11 12" type="primary">lpxB</name>
    <name evidence="12" type="ORF">OHM77_02660</name>
</gene>
<evidence type="ECO:0000256" key="1">
    <source>
        <dbReference type="ARBA" id="ARBA00002056"/>
    </source>
</evidence>
<protein>
    <recommendedName>
        <fullName evidence="4 11">Lipid-A-disaccharide synthase</fullName>
        <ecNumber evidence="3 11">2.4.1.182</ecNumber>
    </recommendedName>
</protein>
<keyword evidence="6 11" id="KW-0441">Lipid A biosynthesis</keyword>
<keyword evidence="5 11" id="KW-0444">Lipid biosynthesis</keyword>
<comment type="pathway">
    <text evidence="11">Bacterial outer membrane biogenesis; LPS lipid A biosynthesis.</text>
</comment>
<reference evidence="12" key="1">
    <citation type="journal article" date="2023" name="Nat. Microbiol.">
        <title>Enrichment and characterization of a nitric oxide-reducing microbial community in a continuous bioreactor.</title>
        <authorList>
            <person name="Garrido-Amador P."/>
            <person name="Stortenbeker N."/>
            <person name="Wessels H.J.C.T."/>
            <person name="Speth D.R."/>
            <person name="Garcia-Heredia I."/>
            <person name="Kartal B."/>
        </authorList>
    </citation>
    <scope>NUCLEOTIDE SEQUENCE</scope>
    <source>
        <strain evidence="12">MAG1</strain>
    </source>
</reference>
<dbReference type="KEGG" id="npv:OHM77_02660"/>
<dbReference type="EMBL" id="CP107246">
    <property type="protein sequence ID" value="WIM06215.1"/>
    <property type="molecule type" value="Genomic_DNA"/>
</dbReference>
<evidence type="ECO:0000256" key="8">
    <source>
        <dbReference type="ARBA" id="ARBA00022679"/>
    </source>
</evidence>
<dbReference type="Pfam" id="PF02684">
    <property type="entry name" value="LpxB"/>
    <property type="match status" value="1"/>
</dbReference>
<evidence type="ECO:0000256" key="9">
    <source>
        <dbReference type="ARBA" id="ARBA00023098"/>
    </source>
</evidence>
<dbReference type="EC" id="2.4.1.182" evidence="3 11"/>
<evidence type="ECO:0000256" key="7">
    <source>
        <dbReference type="ARBA" id="ARBA00022676"/>
    </source>
</evidence>
<organism evidence="12">
    <name type="scientific">Candidatus Nitricoxidivorans perseverans</name>
    <dbReference type="NCBI Taxonomy" id="2975601"/>
    <lineage>
        <taxon>Bacteria</taxon>
        <taxon>Pseudomonadati</taxon>
        <taxon>Pseudomonadota</taxon>
        <taxon>Betaproteobacteria</taxon>
        <taxon>Nitrosomonadales</taxon>
        <taxon>Sterolibacteriaceae</taxon>
        <taxon>Candidatus Nitricoxidivorans</taxon>
    </lineage>
</organism>
<evidence type="ECO:0000256" key="10">
    <source>
        <dbReference type="ARBA" id="ARBA00048975"/>
    </source>
</evidence>
<evidence type="ECO:0000256" key="2">
    <source>
        <dbReference type="ARBA" id="ARBA00007868"/>
    </source>
</evidence>
<evidence type="ECO:0000256" key="5">
    <source>
        <dbReference type="ARBA" id="ARBA00022516"/>
    </source>
</evidence>
<evidence type="ECO:0000256" key="11">
    <source>
        <dbReference type="HAMAP-Rule" id="MF_00392"/>
    </source>
</evidence>
<dbReference type="AlphaFoldDB" id="A0AA49FM92"/>
<dbReference type="SUPFAM" id="SSF53756">
    <property type="entry name" value="UDP-Glycosyltransferase/glycogen phosphorylase"/>
    <property type="match status" value="1"/>
</dbReference>
<dbReference type="Proteomes" id="UP001234916">
    <property type="component" value="Chromosome"/>
</dbReference>
<evidence type="ECO:0000313" key="12">
    <source>
        <dbReference type="EMBL" id="WIM06215.1"/>
    </source>
</evidence>
<evidence type="ECO:0000256" key="4">
    <source>
        <dbReference type="ARBA" id="ARBA00020902"/>
    </source>
</evidence>
<sequence>MVRIAMVAGEASGDLLAAHLIEALKKHLPDARFFGIGGPKMEAAGLDAWWPAEKLAVRGYAEVLRHYREITGIRRRLLSRLLEEKPDVFIGVDAPDFNLWLEERLKGRGIPAIHYVSPSIWAWRGGRIHGIGRAVSHMLALFPFEAPIYEKHRIPVSYVGHPLADVIPLDPGRQSARERLGLADDALAFALLPGSRQSELKYMAEPFIETARRLHERFPQAVFLVPLVSRETRMRFEEALWKLEAPNFPDKLPIKLLFGHAQDALAACDAALVASGTATLEAALLKAPMVVAYRMSPWTWRIMKRMRYQPWVGLPNILASRFVVPEFLQEDATADNLAKALGDLALDAGARKKMVEAFDVIHRVLRQGTSERAAAAILPYLKTTP</sequence>
<dbReference type="PANTHER" id="PTHR30372:SF4">
    <property type="entry name" value="LIPID-A-DISACCHARIDE SYNTHASE, MITOCHONDRIAL-RELATED"/>
    <property type="match status" value="1"/>
</dbReference>
<comment type="function">
    <text evidence="1 11">Condensation of UDP-2,3-diacylglucosamine and 2,3-diacylglucosamine-1-phosphate to form lipid A disaccharide, a precursor of lipid A, a phosphorylated glycolipid that anchors the lipopolysaccharide to the outer membrane of the cell.</text>
</comment>
<dbReference type="PANTHER" id="PTHR30372">
    <property type="entry name" value="LIPID-A-DISACCHARIDE SYNTHASE"/>
    <property type="match status" value="1"/>
</dbReference>
<comment type="catalytic activity">
    <reaction evidence="10 11">
        <text>a lipid X + a UDP-2-N,3-O-bis[(3R)-3-hydroxyacyl]-alpha-D-glucosamine = a lipid A disaccharide + UDP + H(+)</text>
        <dbReference type="Rhea" id="RHEA:67828"/>
        <dbReference type="ChEBI" id="CHEBI:15378"/>
        <dbReference type="ChEBI" id="CHEBI:58223"/>
        <dbReference type="ChEBI" id="CHEBI:137748"/>
        <dbReference type="ChEBI" id="CHEBI:176338"/>
        <dbReference type="ChEBI" id="CHEBI:176343"/>
        <dbReference type="EC" id="2.4.1.182"/>
    </reaction>
</comment>
<keyword evidence="7 11" id="KW-0328">Glycosyltransferase</keyword>
<dbReference type="HAMAP" id="MF_00392">
    <property type="entry name" value="LpxB"/>
    <property type="match status" value="1"/>
</dbReference>
<evidence type="ECO:0000256" key="6">
    <source>
        <dbReference type="ARBA" id="ARBA00022556"/>
    </source>
</evidence>
<dbReference type="InterPro" id="IPR003835">
    <property type="entry name" value="Glyco_trans_19"/>
</dbReference>
<dbReference type="GO" id="GO:0005543">
    <property type="term" value="F:phospholipid binding"/>
    <property type="evidence" value="ECO:0007669"/>
    <property type="project" value="TreeGrafter"/>
</dbReference>
<accession>A0AA49FM92</accession>
<name>A0AA49FM92_9PROT</name>
<evidence type="ECO:0000256" key="3">
    <source>
        <dbReference type="ARBA" id="ARBA00012687"/>
    </source>
</evidence>
<dbReference type="GO" id="GO:0009245">
    <property type="term" value="P:lipid A biosynthetic process"/>
    <property type="evidence" value="ECO:0007669"/>
    <property type="project" value="UniProtKB-UniRule"/>
</dbReference>
<dbReference type="NCBIfam" id="TIGR00215">
    <property type="entry name" value="lpxB"/>
    <property type="match status" value="1"/>
</dbReference>
<dbReference type="GO" id="GO:0008915">
    <property type="term" value="F:lipid-A-disaccharide synthase activity"/>
    <property type="evidence" value="ECO:0007669"/>
    <property type="project" value="UniProtKB-UniRule"/>
</dbReference>
<keyword evidence="8 11" id="KW-0808">Transferase</keyword>
<comment type="similarity">
    <text evidence="2 11">Belongs to the LpxB family.</text>
</comment>